<sequence>MCISFWALDEHPGFWLVLAVNRDEFHSRPTLALHCWDDDEEEPEGDGPTSSSIVGGRDVSGGGTWLGMTKSGRLAFLTNVREAKFLTGRGTERTDVTSRGALPTLFLRSAKGPADYLEEVARAADDYNGFNLIVADVRRREMAFLSNRPEGAKAVVHLLRPGFHSLSNGGKDSKWWKMERGKRKLEAVLSALSSSSASASAEEGDDLPNELIVEQVLHDRTKPDDVSVQTAETGCTEAMERDVGSIFVDTALFDRAYGTRSMSVIGIRTDGTVSFFERSLEAFELGKQLVPGPNYNNSSTLPVSASRRYVL</sequence>
<organism evidence="2 3">
    <name type="scientific">Marchantia polymorpha subsp. ruderalis</name>
    <dbReference type="NCBI Taxonomy" id="1480154"/>
    <lineage>
        <taxon>Eukaryota</taxon>
        <taxon>Viridiplantae</taxon>
        <taxon>Streptophyta</taxon>
        <taxon>Embryophyta</taxon>
        <taxon>Marchantiophyta</taxon>
        <taxon>Marchantiopsida</taxon>
        <taxon>Marchantiidae</taxon>
        <taxon>Marchantiales</taxon>
        <taxon>Marchantiaceae</taxon>
        <taxon>Marchantia</taxon>
    </lineage>
</organism>
<dbReference type="Proteomes" id="UP000077202">
    <property type="component" value="Unassembled WGS sequence"/>
</dbReference>
<feature type="region of interest" description="Disordered" evidence="1">
    <location>
        <begin position="37"/>
        <end position="58"/>
    </location>
</feature>
<evidence type="ECO:0000313" key="3">
    <source>
        <dbReference type="Proteomes" id="UP000077202"/>
    </source>
</evidence>
<proteinExistence type="predicted"/>
<dbReference type="PANTHER" id="PTHR17985:SF8">
    <property type="entry name" value="TRANSPORT AND GOLGI ORGANIZATION PROTEIN 2 HOMOLOG"/>
    <property type="match status" value="1"/>
</dbReference>
<comment type="caution">
    <text evidence="2">The sequence shown here is derived from an EMBL/GenBank/DDBJ whole genome shotgun (WGS) entry which is preliminary data.</text>
</comment>
<gene>
    <name evidence="2" type="ORF">AXG93_4751s1050</name>
</gene>
<name>A0A176VEE4_MARPO</name>
<dbReference type="InterPro" id="IPR008551">
    <property type="entry name" value="TANGO2"/>
</dbReference>
<keyword evidence="3" id="KW-1185">Reference proteome</keyword>
<dbReference type="AlphaFoldDB" id="A0A176VEE4"/>
<reference evidence="2" key="1">
    <citation type="submission" date="2016-03" db="EMBL/GenBank/DDBJ databases">
        <title>Mechanisms controlling the formation of the plant cell surface in tip-growing cells are functionally conserved among land plants.</title>
        <authorList>
            <person name="Honkanen S."/>
            <person name="Jones V.A."/>
            <person name="Morieri G."/>
            <person name="Champion C."/>
            <person name="Hetherington A.J."/>
            <person name="Kelly S."/>
            <person name="Saint-Marcoux D."/>
            <person name="Proust H."/>
            <person name="Prescott H."/>
            <person name="Dolan L."/>
        </authorList>
    </citation>
    <scope>NUCLEOTIDE SEQUENCE [LARGE SCALE GENOMIC DNA]</scope>
    <source>
        <tissue evidence="2">Whole gametophyte</tissue>
    </source>
</reference>
<dbReference type="Pfam" id="PF05742">
    <property type="entry name" value="TANGO2"/>
    <property type="match status" value="1"/>
</dbReference>
<evidence type="ECO:0000256" key="1">
    <source>
        <dbReference type="SAM" id="MobiDB-lite"/>
    </source>
</evidence>
<dbReference type="PANTHER" id="PTHR17985">
    <property type="entry name" value="SER/THR-RICH PROTEIN T10 IN DGCR REGION"/>
    <property type="match status" value="1"/>
</dbReference>
<dbReference type="EMBL" id="LVLJ01003911">
    <property type="protein sequence ID" value="OAE19200.1"/>
    <property type="molecule type" value="Genomic_DNA"/>
</dbReference>
<accession>A0A176VEE4</accession>
<evidence type="ECO:0000313" key="2">
    <source>
        <dbReference type="EMBL" id="OAE19200.1"/>
    </source>
</evidence>
<protein>
    <submittedName>
        <fullName evidence="2">Uncharacterized protein</fullName>
    </submittedName>
</protein>